<dbReference type="PANTHER" id="PTHR38761">
    <property type="entry name" value="GLUTAMATE--CYSTEINE LIGASE"/>
    <property type="match status" value="1"/>
</dbReference>
<name>A0A2V4E1K9_9GAMM</name>
<dbReference type="GO" id="GO:0004357">
    <property type="term" value="F:glutamate-cysteine ligase activity"/>
    <property type="evidence" value="ECO:0007669"/>
    <property type="project" value="UniProtKB-UniRule"/>
</dbReference>
<dbReference type="Proteomes" id="UP000247483">
    <property type="component" value="Unassembled WGS sequence"/>
</dbReference>
<keyword evidence="3 8" id="KW-0436">Ligase</keyword>
<dbReference type="EMBL" id="QGLP01000005">
    <property type="protein sequence ID" value="PXZ04144.1"/>
    <property type="molecule type" value="Genomic_DNA"/>
</dbReference>
<evidence type="ECO:0000256" key="3">
    <source>
        <dbReference type="ARBA" id="ARBA00022598"/>
    </source>
</evidence>
<gene>
    <name evidence="8" type="primary">gshA</name>
    <name evidence="11" type="ORF">DKK79_07190</name>
</gene>
<evidence type="ECO:0000256" key="4">
    <source>
        <dbReference type="ARBA" id="ARBA00022684"/>
    </source>
</evidence>
<dbReference type="Gene3D" id="3.30.590.20">
    <property type="match status" value="1"/>
</dbReference>
<dbReference type="InterPro" id="IPR006334">
    <property type="entry name" value="Glut_cys_ligase"/>
</dbReference>
<dbReference type="RefSeq" id="WP_110423488.1">
    <property type="nucleotide sequence ID" value="NZ_QGLP01000005.1"/>
</dbReference>
<dbReference type="InterPro" id="IPR007370">
    <property type="entry name" value="Glu_cys_ligase"/>
</dbReference>
<dbReference type="FunFam" id="3.30.590.20:FF:000001">
    <property type="entry name" value="Glutamate--cysteine ligase"/>
    <property type="match status" value="1"/>
</dbReference>
<dbReference type="UniPathway" id="UPA00142">
    <property type="reaction ID" value="UER00209"/>
</dbReference>
<proteinExistence type="inferred from homology"/>
<accession>A0A2V4E1K9</accession>
<evidence type="ECO:0000256" key="7">
    <source>
        <dbReference type="ARBA" id="ARBA00048819"/>
    </source>
</evidence>
<evidence type="ECO:0000313" key="11">
    <source>
        <dbReference type="EMBL" id="PXZ04144.1"/>
    </source>
</evidence>
<evidence type="ECO:0000256" key="6">
    <source>
        <dbReference type="ARBA" id="ARBA00022840"/>
    </source>
</evidence>
<evidence type="ECO:0000259" key="10">
    <source>
        <dbReference type="Pfam" id="PF04262"/>
    </source>
</evidence>
<evidence type="ECO:0000256" key="1">
    <source>
        <dbReference type="ARBA" id="ARBA00005006"/>
    </source>
</evidence>
<protein>
    <recommendedName>
        <fullName evidence="8">Glutamate--cysteine ligase</fullName>
        <ecNumber evidence="8">6.3.2.2</ecNumber>
    </recommendedName>
    <alternativeName>
        <fullName evidence="8">Gamma-ECS</fullName>
        <shortName evidence="8">GCS</shortName>
    </alternativeName>
    <alternativeName>
        <fullName evidence="8">Gamma-glutamylcysteine synthetase</fullName>
    </alternativeName>
</protein>
<dbReference type="SUPFAM" id="SSF55931">
    <property type="entry name" value="Glutamine synthetase/guanido kinase"/>
    <property type="match status" value="1"/>
</dbReference>
<reference evidence="11 12" key="1">
    <citation type="submission" date="2018-05" db="EMBL/GenBank/DDBJ databases">
        <title>Reference genomes for bee gut microbiota database.</title>
        <authorList>
            <person name="Ellegaard K.M."/>
        </authorList>
    </citation>
    <scope>NUCLEOTIDE SEQUENCE [LARGE SCALE GENOMIC DNA]</scope>
    <source>
        <strain evidence="11 12">ESL0177</strain>
    </source>
</reference>
<dbReference type="GO" id="GO:0046872">
    <property type="term" value="F:metal ion binding"/>
    <property type="evidence" value="ECO:0007669"/>
    <property type="project" value="TreeGrafter"/>
</dbReference>
<dbReference type="NCBIfam" id="TIGR01434">
    <property type="entry name" value="glu_cys_ligase"/>
    <property type="match status" value="1"/>
</dbReference>
<dbReference type="AlphaFoldDB" id="A0A2V4E1K9"/>
<organism evidence="11 12">
    <name type="scientific">Gilliamella apicola</name>
    <dbReference type="NCBI Taxonomy" id="1196095"/>
    <lineage>
        <taxon>Bacteria</taxon>
        <taxon>Pseudomonadati</taxon>
        <taxon>Pseudomonadota</taxon>
        <taxon>Gammaproteobacteria</taxon>
        <taxon>Orbales</taxon>
        <taxon>Orbaceae</taxon>
        <taxon>Gilliamella</taxon>
    </lineage>
</organism>
<evidence type="ECO:0000256" key="9">
    <source>
        <dbReference type="RuleBase" id="RU004391"/>
    </source>
</evidence>
<comment type="catalytic activity">
    <reaction evidence="7 8 9">
        <text>L-cysteine + L-glutamate + ATP = gamma-L-glutamyl-L-cysteine + ADP + phosphate + H(+)</text>
        <dbReference type="Rhea" id="RHEA:13285"/>
        <dbReference type="ChEBI" id="CHEBI:15378"/>
        <dbReference type="ChEBI" id="CHEBI:29985"/>
        <dbReference type="ChEBI" id="CHEBI:30616"/>
        <dbReference type="ChEBI" id="CHEBI:35235"/>
        <dbReference type="ChEBI" id="CHEBI:43474"/>
        <dbReference type="ChEBI" id="CHEBI:58173"/>
        <dbReference type="ChEBI" id="CHEBI:456216"/>
        <dbReference type="EC" id="6.3.2.2"/>
    </reaction>
</comment>
<dbReference type="PANTHER" id="PTHR38761:SF1">
    <property type="entry name" value="GLUTAMATE--CYSTEINE LIGASE"/>
    <property type="match status" value="1"/>
</dbReference>
<dbReference type="EC" id="6.3.2.2" evidence="8"/>
<evidence type="ECO:0000256" key="5">
    <source>
        <dbReference type="ARBA" id="ARBA00022741"/>
    </source>
</evidence>
<dbReference type="GO" id="GO:0006750">
    <property type="term" value="P:glutathione biosynthetic process"/>
    <property type="evidence" value="ECO:0007669"/>
    <property type="project" value="UniProtKB-UniRule"/>
</dbReference>
<comment type="similarity">
    <text evidence="2 8">Belongs to the glutamate--cysteine ligase type 1 family. Type 1 subfamily.</text>
</comment>
<feature type="domain" description="Glutamate--cysteine ligase" evidence="10">
    <location>
        <begin position="12"/>
        <end position="380"/>
    </location>
</feature>
<evidence type="ECO:0000256" key="8">
    <source>
        <dbReference type="HAMAP-Rule" id="MF_00578"/>
    </source>
</evidence>
<comment type="caution">
    <text evidence="11">The sequence shown here is derived from an EMBL/GenBank/DDBJ whole genome shotgun (WGS) entry which is preliminary data.</text>
</comment>
<sequence length="523" mass="59518">MIPDVSKALSWLEKHYTILQGIQRGLERETLRILPDGSLSKTPFPQKIGAALTHPWITTDFAESLLEFITPVNTNIDYMLTFLRDLHRYASVNIGDELMWPLSMPCFVANEDDIILAQYGTSNEGRFKTVYREGLKNRYGAMMQTISGVHYNFSLPMAFWQARDGVKNSEEGKAVISEGYFTLIRNYYRFGWVIPYLFGASPSMCSSFIQNPEKAKAFIEQTNGNCYLPYATSLRLSDIGYTNNAQKQLGITFNHLDTYVEGLKRATKTKSPEFSKLGIKVDGHYRQLNDNVLQIENEFYAPIRPKRVPRSGESPSDALLRGGIEYIEVRALDVNPFSPIGITEEQIRFIDLFLIWCALAPAPEMSSGELECAKLNWNRVIMEGRKPGLEIGIGCDSYREPLAKVGHDLFKDLLRVADVLDHQDDKQQYRKVCERLDVMFDQPELTLSARTLEAISDLGTSKFGLVLANQYKKQLTSEPLQLLTDGDFVQQRTLSIEKQQKKEQNDTVSFDEYLQKKMNGVNV</sequence>
<dbReference type="Pfam" id="PF04262">
    <property type="entry name" value="Glu_cys_ligase"/>
    <property type="match status" value="1"/>
</dbReference>
<evidence type="ECO:0000313" key="12">
    <source>
        <dbReference type="Proteomes" id="UP000247483"/>
    </source>
</evidence>
<dbReference type="GO" id="GO:0005829">
    <property type="term" value="C:cytosol"/>
    <property type="evidence" value="ECO:0007669"/>
    <property type="project" value="TreeGrafter"/>
</dbReference>
<dbReference type="GO" id="GO:0005524">
    <property type="term" value="F:ATP binding"/>
    <property type="evidence" value="ECO:0007669"/>
    <property type="project" value="UniProtKB-KW"/>
</dbReference>
<keyword evidence="5 8" id="KW-0547">Nucleotide-binding</keyword>
<keyword evidence="6 8" id="KW-0067">ATP-binding</keyword>
<comment type="pathway">
    <text evidence="1 8 9">Sulfur metabolism; glutathione biosynthesis; glutathione from L-cysteine and L-glutamate: step 1/2.</text>
</comment>
<keyword evidence="4 8" id="KW-0317">Glutathione biosynthesis</keyword>
<evidence type="ECO:0000256" key="2">
    <source>
        <dbReference type="ARBA" id="ARBA00008772"/>
    </source>
</evidence>
<dbReference type="HAMAP" id="MF_00578">
    <property type="entry name" value="Glu_cys_ligase"/>
    <property type="match status" value="1"/>
</dbReference>
<dbReference type="InterPro" id="IPR014746">
    <property type="entry name" value="Gln_synth/guanido_kin_cat_dom"/>
</dbReference>